<name>A0A484BVI2_DRONA</name>
<dbReference type="Pfam" id="PF00211">
    <property type="entry name" value="Guanylate_cyc"/>
    <property type="match status" value="1"/>
</dbReference>
<dbReference type="GO" id="GO:0007168">
    <property type="term" value="P:receptor guanylyl cyclase signaling pathway"/>
    <property type="evidence" value="ECO:0007669"/>
    <property type="project" value="TreeGrafter"/>
</dbReference>
<dbReference type="AlphaFoldDB" id="A0A484BVI2"/>
<dbReference type="InterPro" id="IPR018297">
    <property type="entry name" value="A/G_cyclase_CS"/>
</dbReference>
<keyword evidence="7 12" id="KW-0472">Membrane</keyword>
<comment type="subcellular location">
    <subcellularLocation>
        <location evidence="1">Membrane</location>
        <topology evidence="1">Single-pass type I membrane protein</topology>
    </subcellularLocation>
</comment>
<comment type="caution">
    <text evidence="14">The sequence shown here is derived from an EMBL/GenBank/DDBJ whole genome shotgun (WGS) entry which is preliminary data.</text>
</comment>
<evidence type="ECO:0000256" key="6">
    <source>
        <dbReference type="ARBA" id="ARBA00022989"/>
    </source>
</evidence>
<accession>A0A484BVI2</accession>
<evidence type="ECO:0000313" key="14">
    <source>
        <dbReference type="EMBL" id="TDG51791.1"/>
    </source>
</evidence>
<comment type="similarity">
    <text evidence="11">Belongs to the adenylyl cyclase class-4/guanylyl cyclase family.</text>
</comment>
<dbReference type="CDD" id="cd07302">
    <property type="entry name" value="CHD"/>
    <property type="match status" value="1"/>
</dbReference>
<evidence type="ECO:0000259" key="13">
    <source>
        <dbReference type="PROSITE" id="PS50125"/>
    </source>
</evidence>
<dbReference type="Proteomes" id="UP000295192">
    <property type="component" value="Unassembled WGS sequence"/>
</dbReference>
<dbReference type="Gene3D" id="6.10.250.780">
    <property type="match status" value="1"/>
</dbReference>
<dbReference type="PROSITE" id="PS50125">
    <property type="entry name" value="GUANYLATE_CYCLASE_2"/>
    <property type="match status" value="1"/>
</dbReference>
<dbReference type="PROSITE" id="PS00452">
    <property type="entry name" value="GUANYLATE_CYCLASE_1"/>
    <property type="match status" value="1"/>
</dbReference>
<evidence type="ECO:0000256" key="12">
    <source>
        <dbReference type="SAM" id="Phobius"/>
    </source>
</evidence>
<dbReference type="GO" id="GO:0004383">
    <property type="term" value="F:guanylate cyclase activity"/>
    <property type="evidence" value="ECO:0007669"/>
    <property type="project" value="UniProtKB-EC"/>
</dbReference>
<dbReference type="InterPro" id="IPR011645">
    <property type="entry name" value="HNOB_dom_associated"/>
</dbReference>
<keyword evidence="10" id="KW-0141">cGMP biosynthesis</keyword>
<dbReference type="GO" id="GO:0001653">
    <property type="term" value="F:peptide receptor activity"/>
    <property type="evidence" value="ECO:0007669"/>
    <property type="project" value="TreeGrafter"/>
</dbReference>
<evidence type="ECO:0000313" key="15">
    <source>
        <dbReference type="Proteomes" id="UP000295192"/>
    </source>
</evidence>
<evidence type="ECO:0000256" key="3">
    <source>
        <dbReference type="ARBA" id="ARBA00022692"/>
    </source>
</evidence>
<keyword evidence="6 12" id="KW-1133">Transmembrane helix</keyword>
<keyword evidence="9 11" id="KW-0456">Lyase</keyword>
<evidence type="ECO:0000256" key="1">
    <source>
        <dbReference type="ARBA" id="ARBA00004479"/>
    </source>
</evidence>
<dbReference type="PANTHER" id="PTHR11920">
    <property type="entry name" value="GUANYLYL CYCLASE"/>
    <property type="match status" value="1"/>
</dbReference>
<protein>
    <recommendedName>
        <fullName evidence="2">guanylate cyclase</fullName>
        <ecNumber evidence="2">4.6.1.2</ecNumber>
    </recommendedName>
</protein>
<evidence type="ECO:0000256" key="4">
    <source>
        <dbReference type="ARBA" id="ARBA00022729"/>
    </source>
</evidence>
<proteinExistence type="inferred from homology"/>
<reference evidence="14 15" key="1">
    <citation type="journal article" date="2019" name="J. Hered.">
        <title>An Improved Genome Assembly for Drosophila navojoa, the Basal Species in the mojavensis Cluster.</title>
        <authorList>
            <person name="Vanderlinde T."/>
            <person name="Dupim E.G."/>
            <person name="Nazario-Yepiz N.O."/>
            <person name="Carvalho A.B."/>
        </authorList>
    </citation>
    <scope>NUCLEOTIDE SEQUENCE [LARGE SCALE GENOMIC DNA]</scope>
    <source>
        <strain evidence="14">Navoj_Jal97</strain>
        <tissue evidence="14">Whole organism</tissue>
    </source>
</reference>
<dbReference type="Pfam" id="PF08376">
    <property type="entry name" value="NIT"/>
    <property type="match status" value="1"/>
</dbReference>
<evidence type="ECO:0000256" key="5">
    <source>
        <dbReference type="ARBA" id="ARBA00022741"/>
    </source>
</evidence>
<dbReference type="SUPFAM" id="SSF55073">
    <property type="entry name" value="Nucleotide cyclase"/>
    <property type="match status" value="1"/>
</dbReference>
<evidence type="ECO:0000256" key="8">
    <source>
        <dbReference type="ARBA" id="ARBA00023180"/>
    </source>
</evidence>
<dbReference type="EMBL" id="LSRL02000007">
    <property type="protein sequence ID" value="TDG51791.1"/>
    <property type="molecule type" value="Genomic_DNA"/>
</dbReference>
<dbReference type="Pfam" id="PF07701">
    <property type="entry name" value="HNOBA"/>
    <property type="match status" value="1"/>
</dbReference>
<organism evidence="14 15">
    <name type="scientific">Drosophila navojoa</name>
    <name type="common">Fruit fly</name>
    <dbReference type="NCBI Taxonomy" id="7232"/>
    <lineage>
        <taxon>Eukaryota</taxon>
        <taxon>Metazoa</taxon>
        <taxon>Ecdysozoa</taxon>
        <taxon>Arthropoda</taxon>
        <taxon>Hexapoda</taxon>
        <taxon>Insecta</taxon>
        <taxon>Pterygota</taxon>
        <taxon>Neoptera</taxon>
        <taxon>Endopterygota</taxon>
        <taxon>Diptera</taxon>
        <taxon>Brachycera</taxon>
        <taxon>Muscomorpha</taxon>
        <taxon>Ephydroidea</taxon>
        <taxon>Drosophilidae</taxon>
        <taxon>Drosophila</taxon>
    </lineage>
</organism>
<evidence type="ECO:0000256" key="7">
    <source>
        <dbReference type="ARBA" id="ARBA00023136"/>
    </source>
</evidence>
<dbReference type="GO" id="GO:0000166">
    <property type="term" value="F:nucleotide binding"/>
    <property type="evidence" value="ECO:0007669"/>
    <property type="project" value="UniProtKB-KW"/>
</dbReference>
<keyword evidence="15" id="KW-1185">Reference proteome</keyword>
<keyword evidence="5" id="KW-0547">Nucleotide-binding</keyword>
<feature type="domain" description="Guanylate cyclase" evidence="13">
    <location>
        <begin position="535"/>
        <end position="665"/>
    </location>
</feature>
<evidence type="ECO:0000256" key="9">
    <source>
        <dbReference type="ARBA" id="ARBA00023239"/>
    </source>
</evidence>
<dbReference type="EC" id="4.6.1.2" evidence="2"/>
<dbReference type="FunFam" id="3.30.70.1230:FF:000028">
    <property type="entry name" value="Guanylate cyclase"/>
    <property type="match status" value="1"/>
</dbReference>
<dbReference type="Gene3D" id="3.30.70.1230">
    <property type="entry name" value="Nucleotide cyclase"/>
    <property type="match status" value="1"/>
</dbReference>
<dbReference type="SMART" id="SM00044">
    <property type="entry name" value="CYCc"/>
    <property type="match status" value="1"/>
</dbReference>
<keyword evidence="4" id="KW-0732">Signal</keyword>
<dbReference type="GO" id="GO:0005886">
    <property type="term" value="C:plasma membrane"/>
    <property type="evidence" value="ECO:0007669"/>
    <property type="project" value="TreeGrafter"/>
</dbReference>
<dbReference type="InterPro" id="IPR050401">
    <property type="entry name" value="Cyclic_nucleotide_synthase"/>
</dbReference>
<dbReference type="InterPro" id="IPR029787">
    <property type="entry name" value="Nucleotide_cyclase"/>
</dbReference>
<dbReference type="GO" id="GO:0004016">
    <property type="term" value="F:adenylate cyclase activity"/>
    <property type="evidence" value="ECO:0007669"/>
    <property type="project" value="TreeGrafter"/>
</dbReference>
<evidence type="ECO:0000256" key="2">
    <source>
        <dbReference type="ARBA" id="ARBA00012202"/>
    </source>
</evidence>
<dbReference type="OrthoDB" id="60033at2759"/>
<dbReference type="InterPro" id="IPR001054">
    <property type="entry name" value="A/G_cyclase"/>
</dbReference>
<keyword evidence="3 12" id="KW-0812">Transmembrane</keyword>
<feature type="transmembrane region" description="Helical" evidence="12">
    <location>
        <begin position="456"/>
        <end position="476"/>
    </location>
</feature>
<sequence>MLNGRAACKLNIGLEQQQQQQQQQQPQQLSSDMETTAVDATASATASASASAAASTCIKINISNCKSNHPAIRSGNEAGGTGGGAGDGGGGAGAGASGSLLLPTHTHHNLQLDKISVRSISSEDISNVGSGRCCSAAARNPAIKTGRRLQLMQMIILPFIPILALIVQTSLTLQEILEYRADVADIETQVTIATDLGKVVTRLQLERSEVAFYIFTNGSKQRANLTQRFANTDHALNNMTTWSEISVPTAPDEDEDDREVMLNRNEFQSRLNEFRERVRLEPEDSSITEVMNWYTSINRGLLHHLNEQIKETDNSGVWRYLVGFKNLLKSIECQNIATSFGIRYYGRGPLTAENFVSYVRYEFMAREMINSTLNYAPMLKPMYTNITSSKKYHRVKLMSNMVLKNKPNISDERSAVEYNEFMHNYTDDLRILQKALRRLIKEYVDKTLVEADRKEAIGIAILVVVLLVSPIIIILVKNAAATIQLYAMNLSQKAKELKREKRKSDSLLFQMLPPSVAMQLKQTQQVPAELYEAVTIYFSDIVGFTEIAAECTPLEVVTFLNSIYRVFDERIECYDVYKVETIGDSYMVASGLPVKNGNKHITEIATMALDLLDASSVFRIPRAGDEFVQIRCGVHTGPVVAGIVGTKMPRYCLFGDTVNTASRMESTGEAQKIHITEEMHEALQQVGGYKTEHRGLIDVKGKGLMSTYWLTCKDGPVRAREEISWCADMQPVFLDHLKLHPPTNYKLPKRK</sequence>
<evidence type="ECO:0000256" key="10">
    <source>
        <dbReference type="ARBA" id="ARBA00023293"/>
    </source>
</evidence>
<dbReference type="PANTHER" id="PTHR11920:SF504">
    <property type="entry name" value="GUANYLATE CYCLASE"/>
    <property type="match status" value="1"/>
</dbReference>
<dbReference type="GO" id="GO:0035556">
    <property type="term" value="P:intracellular signal transduction"/>
    <property type="evidence" value="ECO:0007669"/>
    <property type="project" value="InterPro"/>
</dbReference>
<evidence type="ECO:0000256" key="11">
    <source>
        <dbReference type="RuleBase" id="RU000405"/>
    </source>
</evidence>
<dbReference type="OMA" id="HRAKQMS"/>
<dbReference type="InterPro" id="IPR013587">
    <property type="entry name" value="Nitrate/nitrite_sensing"/>
</dbReference>
<keyword evidence="8" id="KW-0325">Glycoprotein</keyword>
<gene>
    <name evidence="14" type="ORF">AWZ03_001851</name>
</gene>